<gene>
    <name evidence="2" type="ORF">C0Z16_04685</name>
</gene>
<dbReference type="SMART" id="SM00382">
    <property type="entry name" value="AAA"/>
    <property type="match status" value="1"/>
</dbReference>
<dbReference type="EMBL" id="PNXY01000003">
    <property type="protein sequence ID" value="PMS32848.1"/>
    <property type="molecule type" value="Genomic_DNA"/>
</dbReference>
<dbReference type="SUPFAM" id="SSF52540">
    <property type="entry name" value="P-loop containing nucleoside triphosphate hydrolases"/>
    <property type="match status" value="1"/>
</dbReference>
<dbReference type="InterPro" id="IPR051396">
    <property type="entry name" value="Bact_Antivir_Def_Nuclease"/>
</dbReference>
<dbReference type="GO" id="GO:0005524">
    <property type="term" value="F:ATP binding"/>
    <property type="evidence" value="ECO:0007669"/>
    <property type="project" value="UniProtKB-KW"/>
</dbReference>
<comment type="caution">
    <text evidence="2">The sequence shown here is derived from an EMBL/GenBank/DDBJ whole genome shotgun (WGS) entry which is preliminary data.</text>
</comment>
<dbReference type="Pfam" id="PF13175">
    <property type="entry name" value="AAA_15"/>
    <property type="match status" value="1"/>
</dbReference>
<dbReference type="InterPro" id="IPR003593">
    <property type="entry name" value="AAA+_ATPase"/>
</dbReference>
<evidence type="ECO:0000259" key="1">
    <source>
        <dbReference type="SMART" id="SM00382"/>
    </source>
</evidence>
<evidence type="ECO:0000313" key="2">
    <source>
        <dbReference type="EMBL" id="PMS32848.1"/>
    </source>
</evidence>
<sequence length="450" mass="51517">METVTPELSAFSIAGLHGERDVNIRFDGPIKILVAENGAGKTTILNALHAFIYGDHIKLSRLVFDSMSLEFNNGVRIELTKSDFSPSFETVKQSGMLNHLRGFLSSEEIARLYEHHRLHRATVKTSEHFIAAIRAFQRKFHQISDDNFVQWLDILVSEFASIDVYGEKLNEARVLIKENFPFEAIYLPTYRRIEEDFAKLTGAPINLDGNINVIQFGMLDVQQSFDRITSEIKNSSIQWFAKVNGQMLGQLINGINITKEMKESLYDKDALRIVLERIGDNMPAQDKAHMLELIETGDIFRDHDPLAYFLANLVKVYEQQKVNDNAIKNFVDISNKYLVDKKVVYDESAVEIAIRRKKNDAIVDIDTLSSGEKQVISLFARLFLRKSDDIAIFFDEPELSLSIEWQRQILPDILNSGACKFMICTTHSPFIFDNELTQYTTDLGKYIREL</sequence>
<dbReference type="InterPro" id="IPR041685">
    <property type="entry name" value="AAA_GajA/Old/RecF-like"/>
</dbReference>
<reference evidence="2 3" key="1">
    <citation type="submission" date="2018-01" db="EMBL/GenBank/DDBJ databases">
        <title>Whole genome analyses suggest that Burkholderia sensu lato contains two further novel genera in the rhizoxinica-symbiotica group Mycetohabitans gen. nov., and Trinickia gen. nov.: implications for the evolution of diazotrophy and nodulation in the Burkholderiaceae.</title>
        <authorList>
            <person name="Estrada-de los Santos P."/>
            <person name="Palmer M."/>
            <person name="Chavez-Ramirez B."/>
            <person name="Beukes C."/>
            <person name="Steenkamp E.T."/>
            <person name="Hirsch A.M."/>
            <person name="Manyaka P."/>
            <person name="Maluk M."/>
            <person name="Lafos M."/>
            <person name="Crook M."/>
            <person name="Gross E."/>
            <person name="Simon M.F."/>
            <person name="Bueno dos Reis Junior F."/>
            <person name="Poole P.S."/>
            <person name="Venter S.N."/>
            <person name="James E.K."/>
        </authorList>
    </citation>
    <scope>NUCLEOTIDE SEQUENCE [LARGE SCALE GENOMIC DNA]</scope>
    <source>
        <strain evidence="2 3">WSM 3937</strain>
    </source>
</reference>
<accession>A0ABX4V9K3</accession>
<dbReference type="PANTHER" id="PTHR43581">
    <property type="entry name" value="ATP/GTP PHOSPHATASE"/>
    <property type="match status" value="1"/>
</dbReference>
<dbReference type="InterPro" id="IPR027417">
    <property type="entry name" value="P-loop_NTPase"/>
</dbReference>
<evidence type="ECO:0000313" key="3">
    <source>
        <dbReference type="Proteomes" id="UP000235659"/>
    </source>
</evidence>
<keyword evidence="3" id="KW-1185">Reference proteome</keyword>
<organism evidence="2 3">
    <name type="scientific">Paraburkholderia rhynchosiae</name>
    <dbReference type="NCBI Taxonomy" id="487049"/>
    <lineage>
        <taxon>Bacteria</taxon>
        <taxon>Pseudomonadati</taxon>
        <taxon>Pseudomonadota</taxon>
        <taxon>Betaproteobacteria</taxon>
        <taxon>Burkholderiales</taxon>
        <taxon>Burkholderiaceae</taxon>
        <taxon>Paraburkholderia</taxon>
    </lineage>
</organism>
<dbReference type="PANTHER" id="PTHR43581:SF2">
    <property type="entry name" value="EXCINUCLEASE ATPASE SUBUNIT"/>
    <property type="match status" value="1"/>
</dbReference>
<dbReference type="RefSeq" id="WP_102631042.1">
    <property type="nucleotide sequence ID" value="NZ_CADIJZ010000002.1"/>
</dbReference>
<name>A0ABX4V9K3_9BURK</name>
<keyword evidence="2" id="KW-0547">Nucleotide-binding</keyword>
<dbReference type="Gene3D" id="3.40.50.300">
    <property type="entry name" value="P-loop containing nucleotide triphosphate hydrolases"/>
    <property type="match status" value="1"/>
</dbReference>
<keyword evidence="2" id="KW-0067">ATP-binding</keyword>
<feature type="domain" description="AAA+ ATPase" evidence="1">
    <location>
        <begin position="27"/>
        <end position="448"/>
    </location>
</feature>
<dbReference type="Proteomes" id="UP000235659">
    <property type="component" value="Unassembled WGS sequence"/>
</dbReference>
<protein>
    <submittedName>
        <fullName evidence="2">ATP-binding protein</fullName>
    </submittedName>
</protein>
<proteinExistence type="predicted"/>